<evidence type="ECO:0000256" key="1">
    <source>
        <dbReference type="ARBA" id="ARBA00000012"/>
    </source>
</evidence>
<protein>
    <recommendedName>
        <fullName evidence="4">dihydropteroate synthase</fullName>
        <ecNumber evidence="4">2.5.1.15</ecNumber>
    </recommendedName>
</protein>
<dbReference type="EMBL" id="DVLC01000028">
    <property type="protein sequence ID" value="HIT46507.1"/>
    <property type="molecule type" value="Genomic_DNA"/>
</dbReference>
<dbReference type="Gene3D" id="3.20.20.20">
    <property type="entry name" value="Dihydropteroate synthase-like"/>
    <property type="match status" value="1"/>
</dbReference>
<keyword evidence="8" id="KW-0289">Folate biosynthesis</keyword>
<evidence type="ECO:0000256" key="6">
    <source>
        <dbReference type="ARBA" id="ARBA00022723"/>
    </source>
</evidence>
<evidence type="ECO:0000256" key="2">
    <source>
        <dbReference type="ARBA" id="ARBA00001946"/>
    </source>
</evidence>
<dbReference type="PROSITE" id="PS50972">
    <property type="entry name" value="PTERIN_BINDING"/>
    <property type="match status" value="1"/>
</dbReference>
<dbReference type="Proteomes" id="UP000886881">
    <property type="component" value="Unassembled WGS sequence"/>
</dbReference>
<keyword evidence="5 10" id="KW-0808">Transferase</keyword>
<evidence type="ECO:0000256" key="4">
    <source>
        <dbReference type="ARBA" id="ARBA00012458"/>
    </source>
</evidence>
<evidence type="ECO:0000256" key="3">
    <source>
        <dbReference type="ARBA" id="ARBA00004763"/>
    </source>
</evidence>
<reference evidence="10" key="2">
    <citation type="journal article" date="2021" name="PeerJ">
        <title>Extensive microbial diversity within the chicken gut microbiome revealed by metagenomics and culture.</title>
        <authorList>
            <person name="Gilroy R."/>
            <person name="Ravi A."/>
            <person name="Getino M."/>
            <person name="Pursley I."/>
            <person name="Horton D.L."/>
            <person name="Alikhan N.F."/>
            <person name="Baker D."/>
            <person name="Gharbi K."/>
            <person name="Hall N."/>
            <person name="Watson M."/>
            <person name="Adriaenssens E.M."/>
            <person name="Foster-Nyarko E."/>
            <person name="Jarju S."/>
            <person name="Secka A."/>
            <person name="Antonio M."/>
            <person name="Oren A."/>
            <person name="Chaudhuri R.R."/>
            <person name="La Ragione R."/>
            <person name="Hildebrand F."/>
            <person name="Pallen M.J."/>
        </authorList>
    </citation>
    <scope>NUCLEOTIDE SEQUENCE</scope>
    <source>
        <strain evidence="10">ChiHecec2B26-709</strain>
    </source>
</reference>
<proteinExistence type="predicted"/>
<evidence type="ECO:0000259" key="9">
    <source>
        <dbReference type="PROSITE" id="PS50972"/>
    </source>
</evidence>
<evidence type="ECO:0000256" key="5">
    <source>
        <dbReference type="ARBA" id="ARBA00022679"/>
    </source>
</evidence>
<evidence type="ECO:0000313" key="11">
    <source>
        <dbReference type="Proteomes" id="UP000886881"/>
    </source>
</evidence>
<dbReference type="GO" id="GO:0004156">
    <property type="term" value="F:dihydropteroate synthase activity"/>
    <property type="evidence" value="ECO:0007669"/>
    <property type="project" value="UniProtKB-EC"/>
</dbReference>
<reference evidence="10" key="1">
    <citation type="submission" date="2020-10" db="EMBL/GenBank/DDBJ databases">
        <authorList>
            <person name="Gilroy R."/>
        </authorList>
    </citation>
    <scope>NUCLEOTIDE SEQUENCE</scope>
    <source>
        <strain evidence="10">ChiHecec2B26-709</strain>
    </source>
</reference>
<dbReference type="EC" id="2.5.1.15" evidence="4"/>
<evidence type="ECO:0000313" key="10">
    <source>
        <dbReference type="EMBL" id="HIT46507.1"/>
    </source>
</evidence>
<dbReference type="GO" id="GO:0046656">
    <property type="term" value="P:folic acid biosynthetic process"/>
    <property type="evidence" value="ECO:0007669"/>
    <property type="project" value="UniProtKB-KW"/>
</dbReference>
<comment type="cofactor">
    <cofactor evidence="2">
        <name>Mg(2+)</name>
        <dbReference type="ChEBI" id="CHEBI:18420"/>
    </cofactor>
</comment>
<dbReference type="InterPro" id="IPR011005">
    <property type="entry name" value="Dihydropteroate_synth-like_sf"/>
</dbReference>
<dbReference type="InterPro" id="IPR000489">
    <property type="entry name" value="Pterin-binding_dom"/>
</dbReference>
<dbReference type="InterPro" id="IPR045031">
    <property type="entry name" value="DHP_synth-like"/>
</dbReference>
<dbReference type="PANTHER" id="PTHR20941:SF1">
    <property type="entry name" value="FOLIC ACID SYNTHESIS PROTEIN FOL1"/>
    <property type="match status" value="1"/>
</dbReference>
<sequence>MTKIMGILNLTPDSFWAPSRCKADEAGVRIGKMLEAGADIIDIGAVSTRPGAPEVSLEEEWRRLRPVLPFLKRVVFSVDTVRAEIVRRVFEEAGPFIVNDISSGEDDPAMLPTVAGLKLGYVAMHKRGCPQTMDSLCDYPEGVVAEVMRYFRDFASTAERLGIRDWVLDPGFGFAKTEEQNLELLEHLRDFSVLGRPVLVGIADKRFTHGDTEKYHRIALLGGADILRVHDVAAARRLVGRD</sequence>
<dbReference type="InterPro" id="IPR006390">
    <property type="entry name" value="DHP_synth_dom"/>
</dbReference>
<evidence type="ECO:0000256" key="7">
    <source>
        <dbReference type="ARBA" id="ARBA00022842"/>
    </source>
</evidence>
<dbReference type="NCBIfam" id="TIGR01496">
    <property type="entry name" value="DHPS"/>
    <property type="match status" value="1"/>
</dbReference>
<keyword evidence="6" id="KW-0479">Metal-binding</keyword>
<comment type="catalytic activity">
    <reaction evidence="1">
        <text>(7,8-dihydropterin-6-yl)methyl diphosphate + 4-aminobenzoate = 7,8-dihydropteroate + diphosphate</text>
        <dbReference type="Rhea" id="RHEA:19949"/>
        <dbReference type="ChEBI" id="CHEBI:17836"/>
        <dbReference type="ChEBI" id="CHEBI:17839"/>
        <dbReference type="ChEBI" id="CHEBI:33019"/>
        <dbReference type="ChEBI" id="CHEBI:72950"/>
        <dbReference type="EC" id="2.5.1.15"/>
    </reaction>
</comment>
<keyword evidence="7" id="KW-0460">Magnesium</keyword>
<dbReference type="PANTHER" id="PTHR20941">
    <property type="entry name" value="FOLATE SYNTHESIS PROTEINS"/>
    <property type="match status" value="1"/>
</dbReference>
<dbReference type="GO" id="GO:0046872">
    <property type="term" value="F:metal ion binding"/>
    <property type="evidence" value="ECO:0007669"/>
    <property type="project" value="UniProtKB-KW"/>
</dbReference>
<dbReference type="GO" id="GO:0046654">
    <property type="term" value="P:tetrahydrofolate biosynthetic process"/>
    <property type="evidence" value="ECO:0007669"/>
    <property type="project" value="TreeGrafter"/>
</dbReference>
<organism evidence="10 11">
    <name type="scientific">Candidatus Cryptobacteroides merdipullorum</name>
    <dbReference type="NCBI Taxonomy" id="2840771"/>
    <lineage>
        <taxon>Bacteria</taxon>
        <taxon>Pseudomonadati</taxon>
        <taxon>Bacteroidota</taxon>
        <taxon>Bacteroidia</taxon>
        <taxon>Bacteroidales</taxon>
        <taxon>Candidatus Cryptobacteroides</taxon>
    </lineage>
</organism>
<dbReference type="PROSITE" id="PS00793">
    <property type="entry name" value="DHPS_2"/>
    <property type="match status" value="1"/>
</dbReference>
<name>A0A9D1KGZ7_9BACT</name>
<dbReference type="GO" id="GO:0005829">
    <property type="term" value="C:cytosol"/>
    <property type="evidence" value="ECO:0007669"/>
    <property type="project" value="TreeGrafter"/>
</dbReference>
<accession>A0A9D1KGZ7</accession>
<gene>
    <name evidence="10" type="primary">folP</name>
    <name evidence="10" type="ORF">IAC35_01465</name>
</gene>
<evidence type="ECO:0000256" key="8">
    <source>
        <dbReference type="ARBA" id="ARBA00022909"/>
    </source>
</evidence>
<dbReference type="SUPFAM" id="SSF51717">
    <property type="entry name" value="Dihydropteroate synthetase-like"/>
    <property type="match status" value="1"/>
</dbReference>
<comment type="pathway">
    <text evidence="3">Cofactor biosynthesis; tetrahydrofolate biosynthesis; 7,8-dihydrofolate from 2-amino-4-hydroxy-6-hydroxymethyl-7,8-dihydropteridine diphosphate and 4-aminobenzoate: step 1/2.</text>
</comment>
<dbReference type="AlphaFoldDB" id="A0A9D1KGZ7"/>
<feature type="domain" description="Pterin-binding" evidence="9">
    <location>
        <begin position="2"/>
        <end position="242"/>
    </location>
</feature>
<comment type="caution">
    <text evidence="10">The sequence shown here is derived from an EMBL/GenBank/DDBJ whole genome shotgun (WGS) entry which is preliminary data.</text>
</comment>
<dbReference type="Pfam" id="PF00809">
    <property type="entry name" value="Pterin_bind"/>
    <property type="match status" value="1"/>
</dbReference>